<dbReference type="GO" id="GO:0006355">
    <property type="term" value="P:regulation of DNA-templated transcription"/>
    <property type="evidence" value="ECO:0007669"/>
    <property type="project" value="TreeGrafter"/>
</dbReference>
<keyword evidence="5" id="KW-0804">Transcription</keyword>
<keyword evidence="1 6" id="KW-0597">Phosphoprotein</keyword>
<evidence type="ECO:0000256" key="2">
    <source>
        <dbReference type="ARBA" id="ARBA00023012"/>
    </source>
</evidence>
<keyword evidence="9" id="KW-1185">Reference proteome</keyword>
<dbReference type="GO" id="GO:0000156">
    <property type="term" value="F:phosphorelay response regulator activity"/>
    <property type="evidence" value="ECO:0007669"/>
    <property type="project" value="TreeGrafter"/>
</dbReference>
<dbReference type="OrthoDB" id="9786548at2"/>
<dbReference type="PANTHER" id="PTHR48111">
    <property type="entry name" value="REGULATOR OF RPOS"/>
    <property type="match status" value="1"/>
</dbReference>
<dbReference type="EMBL" id="BIFT01000001">
    <property type="protein sequence ID" value="GCE25611.1"/>
    <property type="molecule type" value="Genomic_DNA"/>
</dbReference>
<evidence type="ECO:0000313" key="8">
    <source>
        <dbReference type="EMBL" id="GCE25611.1"/>
    </source>
</evidence>
<dbReference type="Pfam" id="PF00072">
    <property type="entry name" value="Response_reg"/>
    <property type="match status" value="1"/>
</dbReference>
<evidence type="ECO:0000256" key="5">
    <source>
        <dbReference type="ARBA" id="ARBA00023163"/>
    </source>
</evidence>
<dbReference type="Gene3D" id="3.40.50.2300">
    <property type="match status" value="1"/>
</dbReference>
<keyword evidence="2" id="KW-0902">Two-component regulatory system</keyword>
<dbReference type="SUPFAM" id="SSF52172">
    <property type="entry name" value="CheY-like"/>
    <property type="match status" value="1"/>
</dbReference>
<evidence type="ECO:0000256" key="1">
    <source>
        <dbReference type="ARBA" id="ARBA00022553"/>
    </source>
</evidence>
<feature type="domain" description="Response regulatory" evidence="7">
    <location>
        <begin position="19"/>
        <end position="135"/>
    </location>
</feature>
<dbReference type="AlphaFoldDB" id="A0A402B2N5"/>
<dbReference type="GO" id="GO:0000976">
    <property type="term" value="F:transcription cis-regulatory region binding"/>
    <property type="evidence" value="ECO:0007669"/>
    <property type="project" value="TreeGrafter"/>
</dbReference>
<keyword evidence="4" id="KW-0238">DNA-binding</keyword>
<protein>
    <recommendedName>
        <fullName evidence="7">Response regulatory domain-containing protein</fullName>
    </recommendedName>
</protein>
<organism evidence="8 9">
    <name type="scientific">Dictyobacter alpinus</name>
    <dbReference type="NCBI Taxonomy" id="2014873"/>
    <lineage>
        <taxon>Bacteria</taxon>
        <taxon>Bacillati</taxon>
        <taxon>Chloroflexota</taxon>
        <taxon>Ktedonobacteria</taxon>
        <taxon>Ktedonobacterales</taxon>
        <taxon>Dictyobacteraceae</taxon>
        <taxon>Dictyobacter</taxon>
    </lineage>
</organism>
<dbReference type="SMART" id="SM00448">
    <property type="entry name" value="REC"/>
    <property type="match status" value="1"/>
</dbReference>
<dbReference type="GO" id="GO:0032993">
    <property type="term" value="C:protein-DNA complex"/>
    <property type="evidence" value="ECO:0007669"/>
    <property type="project" value="TreeGrafter"/>
</dbReference>
<accession>A0A402B2N5</accession>
<evidence type="ECO:0000256" key="4">
    <source>
        <dbReference type="ARBA" id="ARBA00023125"/>
    </source>
</evidence>
<evidence type="ECO:0000256" key="6">
    <source>
        <dbReference type="PROSITE-ProRule" id="PRU00169"/>
    </source>
</evidence>
<gene>
    <name evidence="8" type="ORF">KDA_10950</name>
</gene>
<sequence length="170" mass="19697">MLVDSRGLRNMYEATGQRRILVVEDEMSIRQVLCFFLKHQGFEVMAASNGLDAIRIIPDFQPHLIVLDLIMQPGSGWDVLHWLRANRLLPHIPVLVMSALVQLQEQMHGFEEGALEYLTKPTQPSVIVERVRALLALSTEQRTMLQHKRMDEQRKTLKRLSSFEIDEFAY</sequence>
<dbReference type="PANTHER" id="PTHR48111:SF1">
    <property type="entry name" value="TWO-COMPONENT RESPONSE REGULATOR ORR33"/>
    <property type="match status" value="1"/>
</dbReference>
<evidence type="ECO:0000259" key="7">
    <source>
        <dbReference type="PROSITE" id="PS50110"/>
    </source>
</evidence>
<dbReference type="GO" id="GO:0005829">
    <property type="term" value="C:cytosol"/>
    <property type="evidence" value="ECO:0007669"/>
    <property type="project" value="TreeGrafter"/>
</dbReference>
<dbReference type="PROSITE" id="PS50110">
    <property type="entry name" value="RESPONSE_REGULATORY"/>
    <property type="match status" value="1"/>
</dbReference>
<reference evidence="9" key="1">
    <citation type="submission" date="2018-12" db="EMBL/GenBank/DDBJ databases">
        <title>Tengunoibacter tsumagoiensis gen. nov., sp. nov., Dictyobacter kobayashii sp. nov., D. alpinus sp. nov., and D. joshuensis sp. nov. and description of Dictyobacteraceae fam. nov. within the order Ktedonobacterales isolated from Tengu-no-mugimeshi.</title>
        <authorList>
            <person name="Wang C.M."/>
            <person name="Zheng Y."/>
            <person name="Sakai Y."/>
            <person name="Toyoda A."/>
            <person name="Minakuchi Y."/>
            <person name="Abe K."/>
            <person name="Yokota A."/>
            <person name="Yabe S."/>
        </authorList>
    </citation>
    <scope>NUCLEOTIDE SEQUENCE [LARGE SCALE GENOMIC DNA]</scope>
    <source>
        <strain evidence="9">Uno16</strain>
    </source>
</reference>
<name>A0A402B2N5_9CHLR</name>
<proteinExistence type="predicted"/>
<comment type="caution">
    <text evidence="8">The sequence shown here is derived from an EMBL/GenBank/DDBJ whole genome shotgun (WGS) entry which is preliminary data.</text>
</comment>
<evidence type="ECO:0000313" key="9">
    <source>
        <dbReference type="Proteomes" id="UP000287171"/>
    </source>
</evidence>
<dbReference type="InterPro" id="IPR039420">
    <property type="entry name" value="WalR-like"/>
</dbReference>
<feature type="modified residue" description="4-aspartylphosphate" evidence="6">
    <location>
        <position position="68"/>
    </location>
</feature>
<keyword evidence="3" id="KW-0805">Transcription regulation</keyword>
<dbReference type="CDD" id="cd17574">
    <property type="entry name" value="REC_OmpR"/>
    <property type="match status" value="1"/>
</dbReference>
<dbReference type="Proteomes" id="UP000287171">
    <property type="component" value="Unassembled WGS sequence"/>
</dbReference>
<dbReference type="InterPro" id="IPR011006">
    <property type="entry name" value="CheY-like_superfamily"/>
</dbReference>
<evidence type="ECO:0000256" key="3">
    <source>
        <dbReference type="ARBA" id="ARBA00023015"/>
    </source>
</evidence>
<dbReference type="InterPro" id="IPR001789">
    <property type="entry name" value="Sig_transdc_resp-reg_receiver"/>
</dbReference>